<organism evidence="2 3">
    <name type="scientific">Methylovorus glucosotrophus (strain SIP3-4)</name>
    <dbReference type="NCBI Taxonomy" id="582744"/>
    <lineage>
        <taxon>Bacteria</taxon>
        <taxon>Pseudomonadati</taxon>
        <taxon>Pseudomonadota</taxon>
        <taxon>Betaproteobacteria</taxon>
        <taxon>Nitrosomonadales</taxon>
        <taxon>Methylophilaceae</taxon>
        <taxon>Methylovorus</taxon>
    </lineage>
</organism>
<reference evidence="2 3" key="2">
    <citation type="journal article" date="2011" name="J. Bacteriol.">
        <title>Genomes of three methylotrophs from a single niche uncover genetic and metabolic divergence of Methylophilaceae.</title>
        <authorList>
            <person name="Lapidus A."/>
            <person name="Clum A."/>
            <person name="Labutti K."/>
            <person name="Kaluzhnaya M.G."/>
            <person name="Lim S."/>
            <person name="Beck D.A."/>
            <person name="Glavina Del Rio T."/>
            <person name="Nolan M."/>
            <person name="Mavromatis K."/>
            <person name="Huntemann M."/>
            <person name="Lucas S."/>
            <person name="Lidstrom M.E."/>
            <person name="Ivanova N."/>
            <person name="Chistoserdova L."/>
        </authorList>
    </citation>
    <scope>NUCLEOTIDE SEQUENCE [LARGE SCALE GENOMIC DNA]</scope>
    <source>
        <strain evidence="2 3">SIP3-4</strain>
    </source>
</reference>
<dbReference type="InterPro" id="IPR035919">
    <property type="entry name" value="EAL_sf"/>
</dbReference>
<dbReference type="CDD" id="cd01948">
    <property type="entry name" value="EAL"/>
    <property type="match status" value="1"/>
</dbReference>
<keyword evidence="3" id="KW-1185">Reference proteome</keyword>
<dbReference type="GO" id="GO:0071111">
    <property type="term" value="F:cyclic-guanylate-specific phosphodiesterase activity"/>
    <property type="evidence" value="ECO:0007669"/>
    <property type="project" value="InterPro"/>
</dbReference>
<dbReference type="InterPro" id="IPR050706">
    <property type="entry name" value="Cyclic-di-GMP_PDE-like"/>
</dbReference>
<dbReference type="Gene3D" id="3.20.20.450">
    <property type="entry name" value="EAL domain"/>
    <property type="match status" value="1"/>
</dbReference>
<dbReference type="InterPro" id="IPR001633">
    <property type="entry name" value="EAL_dom"/>
</dbReference>
<dbReference type="PANTHER" id="PTHR33121:SF15">
    <property type="entry name" value="BLUE LIGHT- AND TEMPERATURE-REGULATED ANTIREPRESSOR BLUF"/>
    <property type="match status" value="1"/>
</dbReference>
<dbReference type="Proteomes" id="UP000002743">
    <property type="component" value="Chromosome"/>
</dbReference>
<dbReference type="EMBL" id="CP001674">
    <property type="protein sequence ID" value="ACT51912.1"/>
    <property type="molecule type" value="Genomic_DNA"/>
</dbReference>
<dbReference type="AlphaFoldDB" id="C6XBE2"/>
<dbReference type="SMART" id="SM00052">
    <property type="entry name" value="EAL"/>
    <property type="match status" value="1"/>
</dbReference>
<gene>
    <name evidence="2" type="ordered locus">Msip34_2675</name>
</gene>
<dbReference type="STRING" id="582744.Msip34_2675"/>
<dbReference type="PANTHER" id="PTHR33121">
    <property type="entry name" value="CYCLIC DI-GMP PHOSPHODIESTERASE PDEF"/>
    <property type="match status" value="1"/>
</dbReference>
<dbReference type="RefSeq" id="WP_013443377.1">
    <property type="nucleotide sequence ID" value="NC_012969.1"/>
</dbReference>
<protein>
    <submittedName>
        <fullName evidence="2">Diguanylate phosphodiesterase</fullName>
    </submittedName>
</protein>
<dbReference type="eggNOG" id="COG2200">
    <property type="taxonomic scope" value="Bacteria"/>
</dbReference>
<dbReference type="PROSITE" id="PS50883">
    <property type="entry name" value="EAL"/>
    <property type="match status" value="1"/>
</dbReference>
<accession>C6XBE2</accession>
<name>C6XBE2_METGS</name>
<reference evidence="3" key="1">
    <citation type="submission" date="2009-07" db="EMBL/GenBank/DDBJ databases">
        <title>Complete sequence of chromosome of Methylovorus sp. SIP3-4.</title>
        <authorList>
            <person name="Lucas S."/>
            <person name="Copeland A."/>
            <person name="Lapidus A."/>
            <person name="Glavina del Rio T."/>
            <person name="Tice H."/>
            <person name="Bruce D."/>
            <person name="Goodwin L."/>
            <person name="Pitluck S."/>
            <person name="Clum A."/>
            <person name="Larimer F."/>
            <person name="Land M."/>
            <person name="Hauser L."/>
            <person name="Kyrpides N."/>
            <person name="Mikhailova N."/>
            <person name="Kayluzhnaya M."/>
            <person name="Chistoserdova L."/>
        </authorList>
    </citation>
    <scope>NUCLEOTIDE SEQUENCE [LARGE SCALE GENOMIC DNA]</scope>
    <source>
        <strain evidence="3">SIP3-4</strain>
    </source>
</reference>
<dbReference type="KEGG" id="mei:Msip34_2675"/>
<sequence>MGRLENFVPVGCKACRDKTKLGIDFTMAFQPIVDISDSSIFGYEALVRGINNEGAASILSQLNDENRYLFDQSIRVKAIDLAQQLNLQGMLSINFLPNAVYKPETCIRATLEAAAEVNFPTDRIMFEVTEGERVIDNEHLRNIFIEYKKHNFTTAIDDFGAGYAGLNLLADWQPDIIKLDMAMTRNIHQDRVRRALVFGILSICRELSIKVIAEGIEVREECLTLADEGVTLFQGYFFAKPGFECLPTVPDEVWPLVKSRRVRDSRR</sequence>
<dbReference type="HOGENOM" id="CLU_000445_70_50_4"/>
<dbReference type="SUPFAM" id="SSF141868">
    <property type="entry name" value="EAL domain-like"/>
    <property type="match status" value="1"/>
</dbReference>
<evidence type="ECO:0000313" key="2">
    <source>
        <dbReference type="EMBL" id="ACT51912.1"/>
    </source>
</evidence>
<evidence type="ECO:0000313" key="3">
    <source>
        <dbReference type="Proteomes" id="UP000002743"/>
    </source>
</evidence>
<feature type="domain" description="EAL" evidence="1">
    <location>
        <begin position="1"/>
        <end position="255"/>
    </location>
</feature>
<proteinExistence type="predicted"/>
<dbReference type="Pfam" id="PF00563">
    <property type="entry name" value="EAL"/>
    <property type="match status" value="1"/>
</dbReference>
<dbReference type="OrthoDB" id="9813903at2"/>
<evidence type="ECO:0000259" key="1">
    <source>
        <dbReference type="PROSITE" id="PS50883"/>
    </source>
</evidence>